<organism evidence="2">
    <name type="scientific">mine drainage metagenome</name>
    <dbReference type="NCBI Taxonomy" id="410659"/>
    <lineage>
        <taxon>unclassified sequences</taxon>
        <taxon>metagenomes</taxon>
        <taxon>ecological metagenomes</taxon>
    </lineage>
</organism>
<feature type="region of interest" description="Disordered" evidence="1">
    <location>
        <begin position="83"/>
        <end position="104"/>
    </location>
</feature>
<reference evidence="2" key="1">
    <citation type="submission" date="2016-10" db="EMBL/GenBank/DDBJ databases">
        <title>Sequence of Gallionella enrichment culture.</title>
        <authorList>
            <person name="Poehlein A."/>
            <person name="Muehling M."/>
            <person name="Daniel R."/>
        </authorList>
    </citation>
    <scope>NUCLEOTIDE SEQUENCE</scope>
</reference>
<gene>
    <name evidence="2" type="ORF">GALL_529330</name>
</gene>
<dbReference type="AlphaFoldDB" id="A0A1J5PJP7"/>
<dbReference type="EMBL" id="MLJW01007271">
    <property type="protein sequence ID" value="OIQ65507.1"/>
    <property type="molecule type" value="Genomic_DNA"/>
</dbReference>
<accession>A0A1J5PJP7</accession>
<comment type="caution">
    <text evidence="2">The sequence shown here is derived from an EMBL/GenBank/DDBJ whole genome shotgun (WGS) entry which is preliminary data.</text>
</comment>
<proteinExistence type="predicted"/>
<sequence>MPGGRARRGPAHETGEQRSLWIGSVSTTAFGRRIRKLAWLMKVIAADPAGTVSGGGGKAGLAMPEGQIAGWLCIRQRSTVRRPREELGTPGLKNRWPSQWSEIG</sequence>
<protein>
    <submittedName>
        <fullName evidence="2">Uncharacterized protein</fullName>
    </submittedName>
</protein>
<evidence type="ECO:0000256" key="1">
    <source>
        <dbReference type="SAM" id="MobiDB-lite"/>
    </source>
</evidence>
<name>A0A1J5PJP7_9ZZZZ</name>
<evidence type="ECO:0000313" key="2">
    <source>
        <dbReference type="EMBL" id="OIQ65507.1"/>
    </source>
</evidence>